<sequence length="369" mass="39092">MTENPDPTSPDADAPPEPKASPLSSPRTRVVLGVVLLGLLAGALAWGWSYWTSGRFMESTNNAYLAADSVTLAPRVSGYLDQVLVDDNESVRAGQIVARIEAGPFEAALAEAEADLAARRADLLRIEAELRARGAATDEARARLAVQRSAASLADREAQRASALAQNGAGTRERSDAANAERDQARARVRAEEAAVRTSAETRSTLTAQLAQAEAAIAAAEARVASARLDLEATELRAPRAGRIGDNIAEAGQYVQPGTRLMTVVPTGELYITANFKETQLGRIRPGQPVRIEIDAFAGGELTGVVDSLAPGTGATFALLPPENATGNFTKIVQRVPVRIMLRLSAEQRARLAPGLSAEVTVDTREARR</sequence>
<feature type="compositionally biased region" description="Basic and acidic residues" evidence="1">
    <location>
        <begin position="171"/>
        <end position="185"/>
    </location>
</feature>
<proteinExistence type="predicted"/>
<dbReference type="Gene3D" id="2.40.50.100">
    <property type="match status" value="1"/>
</dbReference>
<evidence type="ECO:0000313" key="5">
    <source>
        <dbReference type="EMBL" id="MBX7481695.1"/>
    </source>
</evidence>
<keyword evidence="2" id="KW-0812">Transmembrane</keyword>
<evidence type="ECO:0000259" key="4">
    <source>
        <dbReference type="Pfam" id="PF25963"/>
    </source>
</evidence>
<reference evidence="5 6" key="1">
    <citation type="submission" date="2021-08" db="EMBL/GenBank/DDBJ databases">
        <title>Comparative Genomics Analysis of the Genus Qipengyuania Reveals Extensive Genetic Diversity and Metabolic Versatility, Including the Description of Fifteen Novel Species.</title>
        <authorList>
            <person name="Liu Y."/>
        </authorList>
    </citation>
    <scope>NUCLEOTIDE SEQUENCE [LARGE SCALE GENOMIC DNA]</scope>
    <source>
        <strain evidence="5 6">6D47A</strain>
    </source>
</reference>
<dbReference type="RefSeq" id="WP_221555829.1">
    <property type="nucleotide sequence ID" value="NZ_JAIGNO010000002.1"/>
</dbReference>
<feature type="compositionally biased region" description="Low complexity" evidence="1">
    <location>
        <begin position="1"/>
        <end position="12"/>
    </location>
</feature>
<evidence type="ECO:0000259" key="3">
    <source>
        <dbReference type="Pfam" id="PF25917"/>
    </source>
</evidence>
<keyword evidence="2" id="KW-0472">Membrane</keyword>
<keyword evidence="6" id="KW-1185">Reference proteome</keyword>
<gene>
    <name evidence="5" type="ORF">K3174_04075</name>
</gene>
<feature type="domain" description="p-hydroxybenzoic acid efflux pump subunit AaeA-like beta-barrel" evidence="4">
    <location>
        <begin position="270"/>
        <end position="362"/>
    </location>
</feature>
<feature type="domain" description="Multidrug resistance protein MdtA-like barrel-sandwich hybrid" evidence="3">
    <location>
        <begin position="69"/>
        <end position="265"/>
    </location>
</feature>
<dbReference type="InterPro" id="IPR050739">
    <property type="entry name" value="MFP"/>
</dbReference>
<comment type="caution">
    <text evidence="5">The sequence shown here is derived from an EMBL/GenBank/DDBJ whole genome shotgun (WGS) entry which is preliminary data.</text>
</comment>
<evidence type="ECO:0000256" key="2">
    <source>
        <dbReference type="SAM" id="Phobius"/>
    </source>
</evidence>
<dbReference type="Proteomes" id="UP000755104">
    <property type="component" value="Unassembled WGS sequence"/>
</dbReference>
<protein>
    <submittedName>
        <fullName evidence="5">HlyD family secretion protein</fullName>
    </submittedName>
</protein>
<dbReference type="EMBL" id="JAIGNO010000002">
    <property type="protein sequence ID" value="MBX7481695.1"/>
    <property type="molecule type" value="Genomic_DNA"/>
</dbReference>
<evidence type="ECO:0000313" key="6">
    <source>
        <dbReference type="Proteomes" id="UP000755104"/>
    </source>
</evidence>
<dbReference type="PANTHER" id="PTHR30386">
    <property type="entry name" value="MEMBRANE FUSION SUBUNIT OF EMRAB-TOLC MULTIDRUG EFFLUX PUMP"/>
    <property type="match status" value="1"/>
</dbReference>
<dbReference type="Gene3D" id="1.10.287.470">
    <property type="entry name" value="Helix hairpin bin"/>
    <property type="match status" value="1"/>
</dbReference>
<dbReference type="InterPro" id="IPR058625">
    <property type="entry name" value="MdtA-like_BSH"/>
</dbReference>
<dbReference type="SUPFAM" id="SSF111369">
    <property type="entry name" value="HlyD-like secretion proteins"/>
    <property type="match status" value="2"/>
</dbReference>
<accession>A0ABS7J6T3</accession>
<dbReference type="Pfam" id="PF25917">
    <property type="entry name" value="BSH_RND"/>
    <property type="match status" value="1"/>
</dbReference>
<name>A0ABS7J6T3_9SPHN</name>
<feature type="transmembrane region" description="Helical" evidence="2">
    <location>
        <begin position="30"/>
        <end position="51"/>
    </location>
</feature>
<dbReference type="Pfam" id="PF25963">
    <property type="entry name" value="Beta-barrel_AAEA"/>
    <property type="match status" value="1"/>
</dbReference>
<dbReference type="PANTHER" id="PTHR30386:SF24">
    <property type="entry name" value="MULTIDRUG RESISTANCE EFFLUX PUMP"/>
    <property type="match status" value="1"/>
</dbReference>
<evidence type="ECO:0000256" key="1">
    <source>
        <dbReference type="SAM" id="MobiDB-lite"/>
    </source>
</evidence>
<dbReference type="Gene3D" id="2.40.30.170">
    <property type="match status" value="1"/>
</dbReference>
<feature type="region of interest" description="Disordered" evidence="1">
    <location>
        <begin position="1"/>
        <end position="24"/>
    </location>
</feature>
<organism evidence="5 6">
    <name type="scientific">Qipengyuania qiaonensis</name>
    <dbReference type="NCBI Taxonomy" id="2867240"/>
    <lineage>
        <taxon>Bacteria</taxon>
        <taxon>Pseudomonadati</taxon>
        <taxon>Pseudomonadota</taxon>
        <taxon>Alphaproteobacteria</taxon>
        <taxon>Sphingomonadales</taxon>
        <taxon>Erythrobacteraceae</taxon>
        <taxon>Qipengyuania</taxon>
    </lineage>
</organism>
<keyword evidence="2" id="KW-1133">Transmembrane helix</keyword>
<dbReference type="InterPro" id="IPR058634">
    <property type="entry name" value="AaeA-lik-b-barrel"/>
</dbReference>
<feature type="region of interest" description="Disordered" evidence="1">
    <location>
        <begin position="157"/>
        <end position="185"/>
    </location>
</feature>